<evidence type="ECO:0000256" key="1">
    <source>
        <dbReference type="ARBA" id="ARBA00001947"/>
    </source>
</evidence>
<dbReference type="Gene3D" id="3.40.50.720">
    <property type="entry name" value="NAD(P)-binding Rossmann-like Domain"/>
    <property type="match status" value="1"/>
</dbReference>
<dbReference type="InterPro" id="IPR020843">
    <property type="entry name" value="ER"/>
</dbReference>
<dbReference type="EC" id="1.1.1.14" evidence="8"/>
<dbReference type="Pfam" id="PF00107">
    <property type="entry name" value="ADH_zinc_N"/>
    <property type="match status" value="1"/>
</dbReference>
<dbReference type="Pfam" id="PF08240">
    <property type="entry name" value="ADH_N"/>
    <property type="match status" value="1"/>
</dbReference>
<dbReference type="SUPFAM" id="SSF51735">
    <property type="entry name" value="NAD(P)-binding Rossmann-fold domains"/>
    <property type="match status" value="1"/>
</dbReference>
<comment type="similarity">
    <text evidence="2 6">Belongs to the zinc-containing alcohol dehydrogenase family.</text>
</comment>
<evidence type="ECO:0000313" key="8">
    <source>
        <dbReference type="EMBL" id="AHM80088.1"/>
    </source>
</evidence>
<dbReference type="InterPro" id="IPR045306">
    <property type="entry name" value="SDH-like"/>
</dbReference>
<dbReference type="PATRIC" id="fig|1420013.3.peg.3110"/>
<dbReference type="InterPro" id="IPR002328">
    <property type="entry name" value="ADH_Zn_CS"/>
</dbReference>
<evidence type="ECO:0000259" key="7">
    <source>
        <dbReference type="SMART" id="SM00829"/>
    </source>
</evidence>
<dbReference type="PANTHER" id="PTHR43161">
    <property type="entry name" value="SORBITOL DEHYDROGENASE"/>
    <property type="match status" value="1"/>
</dbReference>
<name>W8UWR2_KLEPN</name>
<dbReference type="InterPro" id="IPR036291">
    <property type="entry name" value="NAD(P)-bd_dom_sf"/>
</dbReference>
<proteinExistence type="inferred from homology"/>
<evidence type="ECO:0000256" key="5">
    <source>
        <dbReference type="ARBA" id="ARBA00023002"/>
    </source>
</evidence>
<dbReference type="Proteomes" id="UP000019586">
    <property type="component" value="Chromosome"/>
</dbReference>
<accession>W8UWR2</accession>
<gene>
    <name evidence="8" type="ORF">KPNJ2_03308</name>
</gene>
<dbReference type="CDD" id="cd05285">
    <property type="entry name" value="sorbitol_DH"/>
    <property type="match status" value="1"/>
</dbReference>
<dbReference type="GO" id="GO:0008270">
    <property type="term" value="F:zinc ion binding"/>
    <property type="evidence" value="ECO:0007669"/>
    <property type="project" value="InterPro"/>
</dbReference>
<dbReference type="HOGENOM" id="CLU_026673_11_5_6"/>
<dbReference type="InterPro" id="IPR011032">
    <property type="entry name" value="GroES-like_sf"/>
</dbReference>
<dbReference type="Gene3D" id="3.90.180.10">
    <property type="entry name" value="Medium-chain alcohol dehydrogenases, catalytic domain"/>
    <property type="match status" value="1"/>
</dbReference>
<dbReference type="InterPro" id="IPR013149">
    <property type="entry name" value="ADH-like_C"/>
</dbReference>
<protein>
    <submittedName>
        <fullName evidence="8">Sorbitol dehydrogenase</fullName>
        <ecNumber evidence="8">1.1.1.14</ecNumber>
    </submittedName>
</protein>
<organism evidence="8 9">
    <name type="scientific">Klebsiella pneumoniae 30684/NJST258_2</name>
    <dbReference type="NCBI Taxonomy" id="1420013"/>
    <lineage>
        <taxon>Bacteria</taxon>
        <taxon>Pseudomonadati</taxon>
        <taxon>Pseudomonadota</taxon>
        <taxon>Gammaproteobacteria</taxon>
        <taxon>Enterobacterales</taxon>
        <taxon>Enterobacteriaceae</taxon>
        <taxon>Klebsiella/Raoultella group</taxon>
        <taxon>Klebsiella</taxon>
        <taxon>Klebsiella pneumoniae complex</taxon>
    </lineage>
</organism>
<evidence type="ECO:0000256" key="4">
    <source>
        <dbReference type="ARBA" id="ARBA00022833"/>
    </source>
</evidence>
<evidence type="ECO:0000256" key="2">
    <source>
        <dbReference type="ARBA" id="ARBA00008072"/>
    </source>
</evidence>
<reference evidence="8 9" key="1">
    <citation type="journal article" date="2014" name="Proc. Natl. Acad. Sci. U.S.A.">
        <title>Molecular dissection of the evolution of carbapenem-resistant multilocus sequence type 258 Klebsiella pneumoniae.</title>
        <authorList>
            <person name="Deleo F.R."/>
            <person name="Chen L."/>
            <person name="Porcella S.F."/>
            <person name="Martens C.A."/>
            <person name="Kobayashi S.D."/>
            <person name="Porter A.R."/>
            <person name="Chavda K.D."/>
            <person name="Jacobs M.R."/>
            <person name="Mathema B."/>
            <person name="Olsen R.J."/>
            <person name="Bonomo R.A."/>
            <person name="Musser J.M."/>
            <person name="Kreiswirth B.N."/>
        </authorList>
    </citation>
    <scope>NUCLEOTIDE SEQUENCE [LARGE SCALE GENOMIC DNA]</scope>
    <source>
        <strain evidence="8">30684/NJST258_2</strain>
    </source>
</reference>
<evidence type="ECO:0000256" key="6">
    <source>
        <dbReference type="RuleBase" id="RU361277"/>
    </source>
</evidence>
<sequence length="352" mass="37919">MTGNKMKNSKAILKTPGTMKIIAADIPVPKEHEVLIKVEYVGICGSDVHGFESGPFIPPKDPNQEIGLGHECAGTVVAVGSRVSKFKPGDRVNIEPGVPCGHCRYCLEGKYNICPDVDFMATQPNYRGALTHYLCHPESFTYKLPDNMGTMEGALVEPAAVGMHAAMLADVKPGKKIVILGAGCIGLMTLQACKCLGATDIAVVDVLEKRLAMAGKLGATTVINGAKEDTVARCQQFSGDIGADIVFETAGSAITVKQAPYLVMRGGKIMIVGTVPGDSAINFLKINREVSIQTVFRYANRYPVTIEAISSGRFDVKSMVTHIYDYEDVQRAFDESVNNKREIIKGVIKVNH</sequence>
<evidence type="ECO:0000256" key="3">
    <source>
        <dbReference type="ARBA" id="ARBA00022723"/>
    </source>
</evidence>
<keyword evidence="5 8" id="KW-0560">Oxidoreductase</keyword>
<comment type="cofactor">
    <cofactor evidence="1 6">
        <name>Zn(2+)</name>
        <dbReference type="ChEBI" id="CHEBI:29105"/>
    </cofactor>
</comment>
<dbReference type="GO" id="GO:0003939">
    <property type="term" value="F:L-iditol 2-dehydrogenase (NAD+) activity"/>
    <property type="evidence" value="ECO:0007669"/>
    <property type="project" value="UniProtKB-EC"/>
</dbReference>
<dbReference type="KEGG" id="kps:KPNJ2_03308"/>
<dbReference type="PANTHER" id="PTHR43161:SF9">
    <property type="entry name" value="SORBITOL DEHYDROGENASE"/>
    <property type="match status" value="1"/>
</dbReference>
<dbReference type="EMBL" id="CP006918">
    <property type="protein sequence ID" value="AHM80088.1"/>
    <property type="molecule type" value="Genomic_DNA"/>
</dbReference>
<dbReference type="AlphaFoldDB" id="W8UWR2"/>
<evidence type="ECO:0000313" key="9">
    <source>
        <dbReference type="Proteomes" id="UP000019586"/>
    </source>
</evidence>
<dbReference type="InterPro" id="IPR013154">
    <property type="entry name" value="ADH-like_N"/>
</dbReference>
<dbReference type="SUPFAM" id="SSF50129">
    <property type="entry name" value="GroES-like"/>
    <property type="match status" value="1"/>
</dbReference>
<feature type="domain" description="Enoyl reductase (ER)" evidence="7">
    <location>
        <begin position="14"/>
        <end position="348"/>
    </location>
</feature>
<keyword evidence="4 6" id="KW-0862">Zinc</keyword>
<keyword evidence="3 6" id="KW-0479">Metal-binding</keyword>
<dbReference type="PROSITE" id="PS00059">
    <property type="entry name" value="ADH_ZINC"/>
    <property type="match status" value="1"/>
</dbReference>
<dbReference type="SMART" id="SM00829">
    <property type="entry name" value="PKS_ER"/>
    <property type="match status" value="1"/>
</dbReference>